<reference evidence="8 10" key="3">
    <citation type="journal article" date="2020" name="Biotechnol. Biofuels">
        <title>New insights from the biogas microbiome by comprehensive genome-resolved metagenomics of nearly 1600 species originating from multiple anaerobic digesters.</title>
        <authorList>
            <person name="Campanaro S."/>
            <person name="Treu L."/>
            <person name="Rodriguez-R L.M."/>
            <person name="Kovalovszki A."/>
            <person name="Ziels R.M."/>
            <person name="Maus I."/>
            <person name="Zhu X."/>
            <person name="Kougias P.G."/>
            <person name="Basile A."/>
            <person name="Luo G."/>
            <person name="Schluter A."/>
            <person name="Konstantinidis K.T."/>
            <person name="Angelidaki I."/>
        </authorList>
    </citation>
    <scope>NUCLEOTIDE SEQUENCE [LARGE SCALE GENOMIC DNA]</scope>
    <source>
        <strain evidence="8">AS22ysBPME_46</strain>
    </source>
</reference>
<dbReference type="InterPro" id="IPR005849">
    <property type="entry name" value="GalP_Utransf_N"/>
</dbReference>
<feature type="binding site" evidence="5">
    <location>
        <position position="42"/>
    </location>
    <ligand>
        <name>Zn(2+)</name>
        <dbReference type="ChEBI" id="CHEBI:29105"/>
    </ligand>
</feature>
<evidence type="ECO:0000256" key="3">
    <source>
        <dbReference type="ARBA" id="ARBA00023277"/>
    </source>
</evidence>
<evidence type="ECO:0000259" key="6">
    <source>
        <dbReference type="Pfam" id="PF01087"/>
    </source>
</evidence>
<gene>
    <name evidence="7" type="ORF">AOB57_003275</name>
    <name evidence="8" type="ORF">GX302_05475</name>
</gene>
<dbReference type="GO" id="GO:0008108">
    <property type="term" value="F:UDP-glucose:hexose-1-phosphate uridylyltransferase activity"/>
    <property type="evidence" value="ECO:0007669"/>
    <property type="project" value="InterPro"/>
</dbReference>
<protein>
    <submittedName>
        <fullName evidence="7">DUF4921 family protein</fullName>
    </submittedName>
</protein>
<dbReference type="GeneID" id="53687113"/>
<dbReference type="InterPro" id="IPR036265">
    <property type="entry name" value="HIT-like_sf"/>
</dbReference>
<comment type="cofactor">
    <cofactor evidence="5">
        <name>Zn(2+)</name>
        <dbReference type="ChEBI" id="CHEBI:29105"/>
    </cofactor>
    <text evidence="5">Binds 1 zinc ion per subunit.</text>
</comment>
<evidence type="ECO:0000313" key="7">
    <source>
        <dbReference type="EMBL" id="AYK14342.1"/>
    </source>
</evidence>
<keyword evidence="5" id="KW-0862">Zinc</keyword>
<evidence type="ECO:0000313" key="8">
    <source>
        <dbReference type="EMBL" id="NLK32291.1"/>
    </source>
</evidence>
<proteinExistence type="predicted"/>
<keyword evidence="5" id="KW-0479">Metal-binding</keyword>
<evidence type="ECO:0000256" key="4">
    <source>
        <dbReference type="PIRSR" id="PIRSR000808-1"/>
    </source>
</evidence>
<keyword evidence="1" id="KW-0808">Transferase</keyword>
<dbReference type="OrthoDB" id="7650at2157"/>
<dbReference type="EMBL" id="CP032683">
    <property type="protein sequence ID" value="AYK14342.1"/>
    <property type="molecule type" value="Genomic_DNA"/>
</dbReference>
<reference evidence="7" key="2">
    <citation type="submission" date="2018-10" db="EMBL/GenBank/DDBJ databases">
        <authorList>
            <person name="Fischer M.A."/>
            <person name="Kern T."/>
            <person name="Deppenmeier U."/>
            <person name="Schmitz R.A."/>
            <person name="Rother M."/>
        </authorList>
    </citation>
    <scope>NUCLEOTIDE SEQUENCE</scope>
    <source>
        <strain evidence="7">E03.2</strain>
    </source>
</reference>
<dbReference type="Proteomes" id="UP000585579">
    <property type="component" value="Unassembled WGS sequence"/>
</dbReference>
<sequence>MSEIRKHYFLSEYCIIAEERAKRPSDFAHSDEDTGKDNPENCFFCGGAEKNTPLATAVYKDGKIYSDTPEERVRYWDFRCFPNLYPALSPAPDLQAYRKDSLQREPGYGFHEVIVESPLHGSKLEDFSDSEISELMQVYRDRTCSYITREKIRYVSLFKNFGKEAGASINHPHSQLLALPFCPPPLTRELEVIRKKEKCPYCTMFDMEKASSRTILENSEWIAFTPYSSMGPFEVWILPGKHVSYLGDCNDKMLFALGEILRDILKSYGRVLGDPPFNYMFYQLSEAPEYHLNLRLLPRLSINAGFELSTGTYINTISPERAASYLREDLRLEDKDNKAL</sequence>
<dbReference type="AlphaFoldDB" id="A0A660HQ39"/>
<dbReference type="Proteomes" id="UP000053087">
    <property type="component" value="Chromosome"/>
</dbReference>
<keyword evidence="3" id="KW-0119">Carbohydrate metabolism</keyword>
<dbReference type="EMBL" id="JAAYQL010000029">
    <property type="protein sequence ID" value="NLK32291.1"/>
    <property type="molecule type" value="Genomic_DNA"/>
</dbReference>
<keyword evidence="9" id="KW-1185">Reference proteome</keyword>
<dbReference type="PANTHER" id="PTHR42763">
    <property type="entry name" value="ADP-GLUCOSE PHOSPHORYLASE"/>
    <property type="match status" value="1"/>
</dbReference>
<accession>A0A660HQ39</accession>
<dbReference type="InterPro" id="IPR001937">
    <property type="entry name" value="GalP_UDPtransf1"/>
</dbReference>
<evidence type="ECO:0000256" key="1">
    <source>
        <dbReference type="ARBA" id="ARBA00022679"/>
    </source>
</evidence>
<dbReference type="GO" id="GO:0006012">
    <property type="term" value="P:galactose metabolic process"/>
    <property type="evidence" value="ECO:0007669"/>
    <property type="project" value="InterPro"/>
</dbReference>
<evidence type="ECO:0000256" key="2">
    <source>
        <dbReference type="ARBA" id="ARBA00022695"/>
    </source>
</evidence>
<feature type="domain" description="Galactose-1-phosphate uridyl transferase N-terminal" evidence="6">
    <location>
        <begin position="74"/>
        <end position="183"/>
    </location>
</feature>
<dbReference type="KEGG" id="mfz:AOB57_003275"/>
<evidence type="ECO:0000313" key="10">
    <source>
        <dbReference type="Proteomes" id="UP000585579"/>
    </source>
</evidence>
<feature type="active site" description="Tele-UMP-histidine intermediate" evidence="4">
    <location>
        <position position="173"/>
    </location>
</feature>
<evidence type="ECO:0000256" key="5">
    <source>
        <dbReference type="PIRSR" id="PIRSR000808-3"/>
    </source>
</evidence>
<dbReference type="GO" id="GO:0008270">
    <property type="term" value="F:zinc ion binding"/>
    <property type="evidence" value="ECO:0007669"/>
    <property type="project" value="InterPro"/>
</dbReference>
<dbReference type="RefSeq" id="WP_054298616.1">
    <property type="nucleotide sequence ID" value="NZ_CP032683.1"/>
</dbReference>
<evidence type="ECO:0000313" key="9">
    <source>
        <dbReference type="Proteomes" id="UP000053087"/>
    </source>
</evidence>
<reference evidence="7 9" key="1">
    <citation type="journal article" date="2016" name="Int. J. Syst. Evol. Microbiol.">
        <title>Methanosarcina flavescens sp. nov., a methanogenic archaeon isolated from a full-scale anaerobic digester.</title>
        <authorList>
            <person name="Kern T."/>
            <person name="Fischer M.A."/>
            <person name="Deppenmeier U."/>
            <person name="Schmitz R.A."/>
            <person name="Rother M."/>
        </authorList>
    </citation>
    <scope>NUCLEOTIDE SEQUENCE [LARGE SCALE GENOMIC DNA]</scope>
    <source>
        <strain evidence="7 9">E03.2</strain>
    </source>
</reference>
<dbReference type="PANTHER" id="PTHR42763:SF2">
    <property type="entry name" value="ADP-GLUCOSE PHOSPHORYLASE"/>
    <property type="match status" value="1"/>
</dbReference>
<name>A0A660HQ39_9EURY</name>
<feature type="binding site" evidence="5">
    <location>
        <position position="120"/>
    </location>
    <ligand>
        <name>Zn(2+)</name>
        <dbReference type="ChEBI" id="CHEBI:29105"/>
    </ligand>
</feature>
<dbReference type="PIRSF" id="PIRSF000808">
    <property type="entry name" value="GalT"/>
    <property type="match status" value="1"/>
</dbReference>
<keyword evidence="2" id="KW-0548">Nucleotidyltransferase</keyword>
<dbReference type="InterPro" id="IPR053177">
    <property type="entry name" value="ADP-glucose_phosphorylase"/>
</dbReference>
<organism evidence="7 9">
    <name type="scientific">Methanosarcina flavescens</name>
    <dbReference type="NCBI Taxonomy" id="1715806"/>
    <lineage>
        <taxon>Archaea</taxon>
        <taxon>Methanobacteriati</taxon>
        <taxon>Methanobacteriota</taxon>
        <taxon>Stenosarchaea group</taxon>
        <taxon>Methanomicrobia</taxon>
        <taxon>Methanosarcinales</taxon>
        <taxon>Methanosarcinaceae</taxon>
        <taxon>Methanosarcina</taxon>
    </lineage>
</organism>
<dbReference type="Pfam" id="PF01087">
    <property type="entry name" value="GalP_UDP_transf"/>
    <property type="match status" value="1"/>
</dbReference>
<feature type="binding site" evidence="5">
    <location>
        <position position="171"/>
    </location>
    <ligand>
        <name>Zn(2+)</name>
        <dbReference type="ChEBI" id="CHEBI:29105"/>
    </ligand>
</feature>
<dbReference type="SUPFAM" id="SSF54197">
    <property type="entry name" value="HIT-like"/>
    <property type="match status" value="2"/>
</dbReference>
<feature type="binding site" evidence="5">
    <location>
        <position position="45"/>
    </location>
    <ligand>
        <name>Zn(2+)</name>
        <dbReference type="ChEBI" id="CHEBI:29105"/>
    </ligand>
</feature>
<dbReference type="Gene3D" id="3.30.428.10">
    <property type="entry name" value="HIT-like"/>
    <property type="match status" value="2"/>
</dbReference>